<accession>A0A7J0DBV5</accession>
<dbReference type="EMBL" id="BJWL01000145">
    <property type="protein sequence ID" value="GFS31489.1"/>
    <property type="molecule type" value="Genomic_DNA"/>
</dbReference>
<dbReference type="Pfam" id="PF13456">
    <property type="entry name" value="RVT_3"/>
    <property type="match status" value="1"/>
</dbReference>
<keyword evidence="4" id="KW-1185">Reference proteome</keyword>
<dbReference type="PANTHER" id="PTHR48475">
    <property type="entry name" value="RIBONUCLEASE H"/>
    <property type="match status" value="1"/>
</dbReference>
<dbReference type="InterPro" id="IPR012337">
    <property type="entry name" value="RNaseH-like_sf"/>
</dbReference>
<evidence type="ECO:0000313" key="4">
    <source>
        <dbReference type="Proteomes" id="UP000585474"/>
    </source>
</evidence>
<dbReference type="InterPro" id="IPR036397">
    <property type="entry name" value="RNaseH_sf"/>
</dbReference>
<dbReference type="InterPro" id="IPR002156">
    <property type="entry name" value="RNaseH_domain"/>
</dbReference>
<sequence>MILRVASTPALSPRFSGKLSGSRSPTNGFEPGLMLDDHCGDQKVIEYSVDKQLDSVHTTLCDGRPRNLIPETKERVFCSEASDLGTEMTRECSEMYIVNESRQLDGANLSEEVAQPLNAGEKFHGPTKDISGKDATSAAHLIAVLTDQPLKQILQRPETSRRLLKWSIELSEFHIDYRLRMAIKAQALVDFVAKFTYDVAPKPEENPPEVETPEGQDQMRTSPNGSCEQMEYAIRIRFKDNNNKVEYEAPLAELRVANELGVDSLDSFSDSQLMVNQVQGDYLAKDTWMVAYLGEVKAMSGKIKDFRIRQIPREENRKADALANLASAFDFISDRNIPLEFLSNPSIEVTK</sequence>
<evidence type="ECO:0000313" key="3">
    <source>
        <dbReference type="EMBL" id="GFS31489.1"/>
    </source>
</evidence>
<gene>
    <name evidence="3" type="ORF">Acr_00g0017670</name>
</gene>
<dbReference type="GO" id="GO:0003676">
    <property type="term" value="F:nucleic acid binding"/>
    <property type="evidence" value="ECO:0007669"/>
    <property type="project" value="InterPro"/>
</dbReference>
<evidence type="ECO:0000256" key="1">
    <source>
        <dbReference type="SAM" id="MobiDB-lite"/>
    </source>
</evidence>
<dbReference type="Proteomes" id="UP000585474">
    <property type="component" value="Unassembled WGS sequence"/>
</dbReference>
<dbReference type="PANTHER" id="PTHR48475:SF2">
    <property type="entry name" value="RIBONUCLEASE H"/>
    <property type="match status" value="1"/>
</dbReference>
<dbReference type="OrthoDB" id="10652574at2759"/>
<dbReference type="CDD" id="cd09279">
    <property type="entry name" value="RNase_HI_like"/>
    <property type="match status" value="1"/>
</dbReference>
<dbReference type="SUPFAM" id="SSF53098">
    <property type="entry name" value="Ribonuclease H-like"/>
    <property type="match status" value="1"/>
</dbReference>
<feature type="region of interest" description="Disordered" evidence="1">
    <location>
        <begin position="200"/>
        <end position="224"/>
    </location>
</feature>
<name>A0A7J0DBV5_9ERIC</name>
<dbReference type="AlphaFoldDB" id="A0A7J0DBV5"/>
<protein>
    <recommendedName>
        <fullName evidence="2">RNase H type-1 domain-containing protein</fullName>
    </recommendedName>
</protein>
<proteinExistence type="predicted"/>
<dbReference type="Gene3D" id="3.30.420.10">
    <property type="entry name" value="Ribonuclease H-like superfamily/Ribonuclease H"/>
    <property type="match status" value="1"/>
</dbReference>
<dbReference type="GO" id="GO:0004523">
    <property type="term" value="F:RNA-DNA hybrid ribonuclease activity"/>
    <property type="evidence" value="ECO:0007669"/>
    <property type="project" value="InterPro"/>
</dbReference>
<evidence type="ECO:0000259" key="2">
    <source>
        <dbReference type="Pfam" id="PF13456"/>
    </source>
</evidence>
<feature type="domain" description="RNase H type-1" evidence="2">
    <location>
        <begin position="238"/>
        <end position="326"/>
    </location>
</feature>
<reference evidence="4" key="1">
    <citation type="submission" date="2019-07" db="EMBL/GenBank/DDBJ databases">
        <title>De Novo Assembly of kiwifruit Actinidia rufa.</title>
        <authorList>
            <person name="Sugita-Konishi S."/>
            <person name="Sato K."/>
            <person name="Mori E."/>
            <person name="Abe Y."/>
            <person name="Kisaki G."/>
            <person name="Hamano K."/>
            <person name="Suezawa K."/>
            <person name="Otani M."/>
            <person name="Fukuda T."/>
            <person name="Manabe T."/>
            <person name="Gomi K."/>
            <person name="Tabuchi M."/>
            <person name="Akimitsu K."/>
            <person name="Kataoka I."/>
        </authorList>
    </citation>
    <scope>NUCLEOTIDE SEQUENCE [LARGE SCALE GENOMIC DNA]</scope>
    <source>
        <strain evidence="4">cv. Fuchu</strain>
    </source>
</reference>
<organism evidence="3 4">
    <name type="scientific">Actinidia rufa</name>
    <dbReference type="NCBI Taxonomy" id="165716"/>
    <lineage>
        <taxon>Eukaryota</taxon>
        <taxon>Viridiplantae</taxon>
        <taxon>Streptophyta</taxon>
        <taxon>Embryophyta</taxon>
        <taxon>Tracheophyta</taxon>
        <taxon>Spermatophyta</taxon>
        <taxon>Magnoliopsida</taxon>
        <taxon>eudicotyledons</taxon>
        <taxon>Gunneridae</taxon>
        <taxon>Pentapetalae</taxon>
        <taxon>asterids</taxon>
        <taxon>Ericales</taxon>
        <taxon>Actinidiaceae</taxon>
        <taxon>Actinidia</taxon>
    </lineage>
</organism>
<comment type="caution">
    <text evidence="3">The sequence shown here is derived from an EMBL/GenBank/DDBJ whole genome shotgun (WGS) entry which is preliminary data.</text>
</comment>